<dbReference type="PROSITE" id="PS51781">
    <property type="entry name" value="SH3B"/>
    <property type="match status" value="2"/>
</dbReference>
<dbReference type="Pfam" id="PF13529">
    <property type="entry name" value="Peptidase_C39_2"/>
    <property type="match status" value="1"/>
</dbReference>
<keyword evidence="4" id="KW-1185">Reference proteome</keyword>
<dbReference type="InterPro" id="IPR039564">
    <property type="entry name" value="Peptidase_C39-like"/>
</dbReference>
<dbReference type="RefSeq" id="WP_209458990.1">
    <property type="nucleotide sequence ID" value="NZ_JAGGKC010000008.1"/>
</dbReference>
<dbReference type="Proteomes" id="UP001519271">
    <property type="component" value="Unassembled WGS sequence"/>
</dbReference>
<organism evidence="3 4">
    <name type="scientific">Youngiibacter multivorans</name>
    <dbReference type="NCBI Taxonomy" id="937251"/>
    <lineage>
        <taxon>Bacteria</taxon>
        <taxon>Bacillati</taxon>
        <taxon>Bacillota</taxon>
        <taxon>Clostridia</taxon>
        <taxon>Eubacteriales</taxon>
        <taxon>Clostridiaceae</taxon>
        <taxon>Youngiibacter</taxon>
    </lineage>
</organism>
<dbReference type="SMART" id="SM00287">
    <property type="entry name" value="SH3b"/>
    <property type="match status" value="2"/>
</dbReference>
<sequence length="451" mass="48435">MHSKKIRNILIKATAFLVIASASAMPGTSAWSDMAGKGIEVSALELQGSVTVTCSALWTYGRPDWTAKVKVAYKGESFTVLERISVAGRDMYRLSNGMYISANPLYVSFRESSQAPAPAVQASSEMATTANLNMRTGPGTGYQIIKVIPKGAQVAVSGSENGWFKVTYQGITGWASGSYLTPVQAQTPAPAPSSAATYIRTTANLNMRTGAGTGYSIITTIPSGTRAEVLGTSGGWYKVSYSGKTGWVSGSYVSVLSGYSQKVIGIPYVNQYSPVYAPMGCEGASLLMALKYKGYTSLELKAFLDAMPKTERDPFNGFASTPYSVVSGNPAIFQSIFPEALTAYGSRYSGNVADVSGYTTAQLKSEIDKGNPVVVYVTTRNYETPIWKVYDMGPSGNVNIVDNMHVMVLTGYNSDGEYHVTDPASSRNTYWVSQVKFETAYDALKWAVVVR</sequence>
<reference evidence="3 4" key="1">
    <citation type="submission" date="2021-03" db="EMBL/GenBank/DDBJ databases">
        <title>Genomic Encyclopedia of Type Strains, Phase IV (KMG-IV): sequencing the most valuable type-strain genomes for metagenomic binning, comparative biology and taxonomic classification.</title>
        <authorList>
            <person name="Goeker M."/>
        </authorList>
    </citation>
    <scope>NUCLEOTIDE SEQUENCE [LARGE SCALE GENOMIC DNA]</scope>
    <source>
        <strain evidence="3 4">DSM 6139</strain>
    </source>
</reference>
<dbReference type="Gene3D" id="3.90.70.10">
    <property type="entry name" value="Cysteine proteinases"/>
    <property type="match status" value="1"/>
</dbReference>
<dbReference type="InterPro" id="IPR038765">
    <property type="entry name" value="Papain-like_cys_pep_sf"/>
</dbReference>
<dbReference type="InterPro" id="IPR003646">
    <property type="entry name" value="SH3-like_bac-type"/>
</dbReference>
<dbReference type="Gene3D" id="2.30.30.40">
    <property type="entry name" value="SH3 Domains"/>
    <property type="match status" value="2"/>
</dbReference>
<name>A0ABS4G2L2_9CLOT</name>
<evidence type="ECO:0000259" key="2">
    <source>
        <dbReference type="PROSITE" id="PS51781"/>
    </source>
</evidence>
<evidence type="ECO:0000256" key="1">
    <source>
        <dbReference type="SAM" id="SignalP"/>
    </source>
</evidence>
<dbReference type="PANTHER" id="PTHR34408">
    <property type="entry name" value="FAMILY PROTEIN, PUTATIVE-RELATED"/>
    <property type="match status" value="1"/>
</dbReference>
<feature type="domain" description="SH3b" evidence="2">
    <location>
        <begin position="195"/>
        <end position="257"/>
    </location>
</feature>
<dbReference type="InterPro" id="IPR052354">
    <property type="entry name" value="Cell_Wall_Dynamics_Protein"/>
</dbReference>
<feature type="chain" id="PRO_5045835636" evidence="1">
    <location>
        <begin position="25"/>
        <end position="451"/>
    </location>
</feature>
<protein>
    <submittedName>
        <fullName evidence="3">Uncharacterized protein YvpB</fullName>
    </submittedName>
</protein>
<dbReference type="SUPFAM" id="SSF54001">
    <property type="entry name" value="Cysteine proteinases"/>
    <property type="match status" value="1"/>
</dbReference>
<keyword evidence="1" id="KW-0732">Signal</keyword>
<evidence type="ECO:0000313" key="4">
    <source>
        <dbReference type="Proteomes" id="UP001519271"/>
    </source>
</evidence>
<evidence type="ECO:0000313" key="3">
    <source>
        <dbReference type="EMBL" id="MBP1918766.1"/>
    </source>
</evidence>
<dbReference type="EMBL" id="JAGGKC010000008">
    <property type="protein sequence ID" value="MBP1918766.1"/>
    <property type="molecule type" value="Genomic_DNA"/>
</dbReference>
<dbReference type="Pfam" id="PF08239">
    <property type="entry name" value="SH3_3"/>
    <property type="match status" value="2"/>
</dbReference>
<accession>A0ABS4G2L2</accession>
<gene>
    <name evidence="3" type="ORF">J2Z34_001246</name>
</gene>
<dbReference type="SUPFAM" id="SSF50044">
    <property type="entry name" value="SH3-domain"/>
    <property type="match status" value="2"/>
</dbReference>
<feature type="signal peptide" evidence="1">
    <location>
        <begin position="1"/>
        <end position="24"/>
    </location>
</feature>
<proteinExistence type="predicted"/>
<feature type="domain" description="SH3b" evidence="2">
    <location>
        <begin position="122"/>
        <end position="184"/>
    </location>
</feature>
<dbReference type="InterPro" id="IPR036028">
    <property type="entry name" value="SH3-like_dom_sf"/>
</dbReference>
<dbReference type="PANTHER" id="PTHR34408:SF1">
    <property type="entry name" value="GLYCOSYL HYDROLASE FAMILY 19 DOMAIN-CONTAINING PROTEIN HI_1415"/>
    <property type="match status" value="1"/>
</dbReference>
<comment type="caution">
    <text evidence="3">The sequence shown here is derived from an EMBL/GenBank/DDBJ whole genome shotgun (WGS) entry which is preliminary data.</text>
</comment>